<dbReference type="InterPro" id="IPR001254">
    <property type="entry name" value="Trypsin_dom"/>
</dbReference>
<dbReference type="InterPro" id="IPR000082">
    <property type="entry name" value="SEA_dom"/>
</dbReference>
<evidence type="ECO:0000256" key="6">
    <source>
        <dbReference type="ARBA" id="ARBA00022968"/>
    </source>
</evidence>
<evidence type="ECO:0000256" key="2">
    <source>
        <dbReference type="ARBA" id="ARBA00022670"/>
    </source>
</evidence>
<dbReference type="eggNOG" id="KOG3627">
    <property type="taxonomic scope" value="Eukaryota"/>
</dbReference>
<sequence>LRRPGVASGRTSWPTWTIALIVFGVLAVLAVTIGLLAYYLAVDKKVFYYQGTFRVQDVDLDGNAGKQTSEASSLLSKKIETLMVVAFQNSNINRYYVRSHVIKLYQDPKGSMAQIWLMFQFPPASSAQMKARIHSVLLQMLKSNGDSVTPDPSSLRITEISKSGAENLLNSSCGIRASKSTLAYDRISGGTTALEGDWPWQASLKIRGHHRCGATLISSTWLITAAHCFKASRNPNDWTASFGTVLNPPFMPRSIQTIILHENYNDITKENDIAVVQLSKAVPAINNVHRICLPEATQNFSAGTTVLVAGWGALYENGPSPSNLQQASVEIIDTDTCNHPDVYQGLVTPTMLCAGFLEGKIDACQGDSGGPLAYPSSRDIWYLAGIVSWGEKCAEKNKPGVYTRVTAFRDWITSKTGV</sequence>
<feature type="active site" description="Charge relay system" evidence="11">
    <location>
        <position position="368"/>
    </location>
</feature>
<dbReference type="PROSITE" id="PS50240">
    <property type="entry name" value="TRYPSIN_DOM"/>
    <property type="match status" value="1"/>
</dbReference>
<dbReference type="SUPFAM" id="SSF82671">
    <property type="entry name" value="SEA domain"/>
    <property type="match status" value="1"/>
</dbReference>
<comment type="similarity">
    <text evidence="10">Belongs to the peptidase S1 family.</text>
</comment>
<keyword evidence="7 12" id="KW-1133">Transmembrane helix</keyword>
<dbReference type="PROSITE" id="PS50024">
    <property type="entry name" value="SEA"/>
    <property type="match status" value="1"/>
</dbReference>
<dbReference type="GO" id="GO:0005576">
    <property type="term" value="C:extracellular region"/>
    <property type="evidence" value="ECO:0007669"/>
    <property type="project" value="InterPro"/>
</dbReference>
<evidence type="ECO:0000256" key="5">
    <source>
        <dbReference type="ARBA" id="ARBA00022825"/>
    </source>
</evidence>
<keyword evidence="5 10" id="KW-0720">Serine protease</keyword>
<dbReference type="PROSITE" id="PS00135">
    <property type="entry name" value="TRYPSIN_SER"/>
    <property type="match status" value="1"/>
</dbReference>
<dbReference type="GO" id="GO:0004252">
    <property type="term" value="F:serine-type endopeptidase activity"/>
    <property type="evidence" value="ECO:0007669"/>
    <property type="project" value="UniProtKB-UniRule"/>
</dbReference>
<keyword evidence="8 10" id="KW-0472">Membrane</keyword>
<dbReference type="PIRSF" id="PIRSF037941">
    <property type="entry name" value="TMPRSS11ABCDE"/>
    <property type="match status" value="1"/>
</dbReference>
<feature type="transmembrane region" description="Helical" evidence="12">
    <location>
        <begin position="16"/>
        <end position="41"/>
    </location>
</feature>
<keyword evidence="6" id="KW-0735">Signal-anchor</keyword>
<dbReference type="InterPro" id="IPR043504">
    <property type="entry name" value="Peptidase_S1_PA_chymotrypsin"/>
</dbReference>
<dbReference type="GO" id="GO:0005886">
    <property type="term" value="C:plasma membrane"/>
    <property type="evidence" value="ECO:0000318"/>
    <property type="project" value="GO_Central"/>
</dbReference>
<evidence type="ECO:0000256" key="4">
    <source>
        <dbReference type="ARBA" id="ARBA00022801"/>
    </source>
</evidence>
<keyword evidence="4 10" id="KW-0378">Hydrolase</keyword>
<dbReference type="Pfam" id="PF01390">
    <property type="entry name" value="SEA"/>
    <property type="match status" value="1"/>
</dbReference>
<dbReference type="InterPro" id="IPR001314">
    <property type="entry name" value="Peptidase_S1A"/>
</dbReference>
<reference evidence="15" key="3">
    <citation type="submission" date="2025-09" db="UniProtKB">
        <authorList>
            <consortium name="Ensembl"/>
        </authorList>
    </citation>
    <scope>IDENTIFICATION</scope>
    <source>
        <strain evidence="15">Glennie</strain>
    </source>
</reference>
<dbReference type="InterPro" id="IPR009003">
    <property type="entry name" value="Peptidase_S1_PA"/>
</dbReference>
<proteinExistence type="inferred from homology"/>
<organism evidence="15 16">
    <name type="scientific">Ornithorhynchus anatinus</name>
    <name type="common">Duckbill platypus</name>
    <dbReference type="NCBI Taxonomy" id="9258"/>
    <lineage>
        <taxon>Eukaryota</taxon>
        <taxon>Metazoa</taxon>
        <taxon>Chordata</taxon>
        <taxon>Craniata</taxon>
        <taxon>Vertebrata</taxon>
        <taxon>Euteleostomi</taxon>
        <taxon>Mammalia</taxon>
        <taxon>Monotremata</taxon>
        <taxon>Ornithorhynchidae</taxon>
        <taxon>Ornithorhynchus</taxon>
    </lineage>
</organism>
<dbReference type="GO" id="GO:0008236">
    <property type="term" value="F:serine-type peptidase activity"/>
    <property type="evidence" value="ECO:0000318"/>
    <property type="project" value="GO_Central"/>
</dbReference>
<dbReference type="GO" id="GO:0006508">
    <property type="term" value="P:proteolysis"/>
    <property type="evidence" value="ECO:0007669"/>
    <property type="project" value="UniProtKB-KW"/>
</dbReference>
<dbReference type="MEROPS" id="S01.207"/>
<dbReference type="Proteomes" id="UP000002279">
    <property type="component" value="Chromosome 10"/>
</dbReference>
<evidence type="ECO:0000256" key="12">
    <source>
        <dbReference type="SAM" id="Phobius"/>
    </source>
</evidence>
<evidence type="ECO:0000259" key="13">
    <source>
        <dbReference type="PROSITE" id="PS50024"/>
    </source>
</evidence>
<keyword evidence="2 10" id="KW-0645">Protease</keyword>
<evidence type="ECO:0000256" key="10">
    <source>
        <dbReference type="PIRNR" id="PIRNR037941"/>
    </source>
</evidence>
<dbReference type="GeneTree" id="ENSGT00940000163500"/>
<evidence type="ECO:0000256" key="8">
    <source>
        <dbReference type="ARBA" id="ARBA00023136"/>
    </source>
</evidence>
<reference evidence="15" key="2">
    <citation type="submission" date="2025-08" db="UniProtKB">
        <authorList>
            <consortium name="Ensembl"/>
        </authorList>
    </citation>
    <scope>IDENTIFICATION</scope>
    <source>
        <strain evidence="15">Glennie</strain>
    </source>
</reference>
<dbReference type="PRINTS" id="PR00722">
    <property type="entry name" value="CHYMOTRYPSIN"/>
</dbReference>
<evidence type="ECO:0000313" key="15">
    <source>
        <dbReference type="Ensembl" id="ENSOANP00000022298.2"/>
    </source>
</evidence>
<evidence type="ECO:0000256" key="11">
    <source>
        <dbReference type="PIRSR" id="PIRSR037941-1"/>
    </source>
</evidence>
<feature type="active site" description="Charge relay system" evidence="11">
    <location>
        <position position="272"/>
    </location>
</feature>
<dbReference type="EC" id="3.4.21.-" evidence="10"/>
<dbReference type="AlphaFoldDB" id="F6UQD9"/>
<dbReference type="PANTHER" id="PTHR24252">
    <property type="entry name" value="ACROSIN-RELATED"/>
    <property type="match status" value="1"/>
</dbReference>
<evidence type="ECO:0000256" key="3">
    <source>
        <dbReference type="ARBA" id="ARBA00022692"/>
    </source>
</evidence>
<name>F6UQD9_ORNAN</name>
<dbReference type="FunCoup" id="F6UQD9">
    <property type="interactions" value="97"/>
</dbReference>
<dbReference type="InterPro" id="IPR017329">
    <property type="entry name" value="Pept_S1A_HAT/DESC1"/>
</dbReference>
<dbReference type="SUPFAM" id="SSF50494">
    <property type="entry name" value="Trypsin-like serine proteases"/>
    <property type="match status" value="1"/>
</dbReference>
<dbReference type="PANTHER" id="PTHR24252:SF17">
    <property type="entry name" value="SUPPRESSOR OF TUMORIGENICITY 14 PROTEIN HOMOLOG-RELATED"/>
    <property type="match status" value="1"/>
</dbReference>
<dbReference type="Ensembl" id="ENSOANT00000022302.2">
    <property type="protein sequence ID" value="ENSOANP00000022298.2"/>
    <property type="gene ID" value="ENSOANG00000014136.4"/>
</dbReference>
<accession>F6UQD9</accession>
<dbReference type="Gene3D" id="2.40.10.10">
    <property type="entry name" value="Trypsin-like serine proteases"/>
    <property type="match status" value="2"/>
</dbReference>
<dbReference type="CDD" id="cd00190">
    <property type="entry name" value="Tryp_SPc"/>
    <property type="match status" value="1"/>
</dbReference>
<feature type="domain" description="Peptidase S1" evidence="14">
    <location>
        <begin position="187"/>
        <end position="417"/>
    </location>
</feature>
<evidence type="ECO:0000256" key="1">
    <source>
        <dbReference type="ARBA" id="ARBA00004606"/>
    </source>
</evidence>
<feature type="domain" description="SEA" evidence="13">
    <location>
        <begin position="45"/>
        <end position="162"/>
    </location>
</feature>
<dbReference type="OMA" id="QIFIHEN"/>
<reference evidence="15 16" key="1">
    <citation type="journal article" date="2008" name="Nature">
        <title>Genome analysis of the platypus reveals unique signatures of evolution.</title>
        <authorList>
            <person name="Warren W.C."/>
            <person name="Hillier L.W."/>
            <person name="Marshall Graves J.A."/>
            <person name="Birney E."/>
            <person name="Ponting C.P."/>
            <person name="Grutzner F."/>
            <person name="Belov K."/>
            <person name="Miller W."/>
            <person name="Clarke L."/>
            <person name="Chinwalla A.T."/>
            <person name="Yang S.P."/>
            <person name="Heger A."/>
            <person name="Locke D.P."/>
            <person name="Miethke P."/>
            <person name="Waters P.D."/>
            <person name="Veyrunes F."/>
            <person name="Fulton L."/>
            <person name="Fulton B."/>
            <person name="Graves T."/>
            <person name="Wallis J."/>
            <person name="Puente X.S."/>
            <person name="Lopez-Otin C."/>
            <person name="Ordonez G.R."/>
            <person name="Eichler E.E."/>
            <person name="Chen L."/>
            <person name="Cheng Z."/>
            <person name="Deakin J.E."/>
            <person name="Alsop A."/>
            <person name="Thompson K."/>
            <person name="Kirby P."/>
            <person name="Papenfuss A.T."/>
            <person name="Wakefield M.J."/>
            <person name="Olender T."/>
            <person name="Lancet D."/>
            <person name="Huttley G.A."/>
            <person name="Smit A.F."/>
            <person name="Pask A."/>
            <person name="Temple-Smith P."/>
            <person name="Batzer M.A."/>
            <person name="Walker J.A."/>
            <person name="Konkel M.K."/>
            <person name="Harris R.S."/>
            <person name="Whittington C.M."/>
            <person name="Wong E.S."/>
            <person name="Gemmell N.J."/>
            <person name="Buschiazzo E."/>
            <person name="Vargas Jentzsch I.M."/>
            <person name="Merkel A."/>
            <person name="Schmitz J."/>
            <person name="Zemann A."/>
            <person name="Churakov G."/>
            <person name="Kriegs J.O."/>
            <person name="Brosius J."/>
            <person name="Murchison E.P."/>
            <person name="Sachidanandam R."/>
            <person name="Smith C."/>
            <person name="Hannon G.J."/>
            <person name="Tsend-Ayush E."/>
            <person name="McMillan D."/>
            <person name="Attenborough R."/>
            <person name="Rens W."/>
            <person name="Ferguson-Smith M."/>
            <person name="Lefevre C.M."/>
            <person name="Sharp J.A."/>
            <person name="Nicholas K.R."/>
            <person name="Ray D.A."/>
            <person name="Kube M."/>
            <person name="Reinhardt R."/>
            <person name="Pringle T.H."/>
            <person name="Taylor J."/>
            <person name="Jones R.C."/>
            <person name="Nixon B."/>
            <person name="Dacheux J.L."/>
            <person name="Niwa H."/>
            <person name="Sekita Y."/>
            <person name="Huang X."/>
            <person name="Stark A."/>
            <person name="Kheradpour P."/>
            <person name="Kellis M."/>
            <person name="Flicek P."/>
            <person name="Chen Y."/>
            <person name="Webber C."/>
            <person name="Hardison R."/>
            <person name="Nelson J."/>
            <person name="Hallsworth-Pepin K."/>
            <person name="Delehaunty K."/>
            <person name="Markovic C."/>
            <person name="Minx P."/>
            <person name="Feng Y."/>
            <person name="Kremitzki C."/>
            <person name="Mitreva M."/>
            <person name="Glasscock J."/>
            <person name="Wylie T."/>
            <person name="Wohldmann P."/>
            <person name="Thiru P."/>
            <person name="Nhan M.N."/>
            <person name="Pohl C.S."/>
            <person name="Smith S.M."/>
            <person name="Hou S."/>
            <person name="Nefedov M."/>
            <person name="de Jong P.J."/>
            <person name="Renfree M.B."/>
            <person name="Mardis E.R."/>
            <person name="Wilson R.K."/>
        </authorList>
    </citation>
    <scope>NUCLEOTIDE SEQUENCE [LARGE SCALE GENOMIC DNA]</scope>
    <source>
        <strain evidence="15 16">Glennie</strain>
    </source>
</reference>
<dbReference type="STRING" id="9258.ENSOANP00000022298"/>
<evidence type="ECO:0000256" key="9">
    <source>
        <dbReference type="ARBA" id="ARBA00023157"/>
    </source>
</evidence>
<dbReference type="InterPro" id="IPR036364">
    <property type="entry name" value="SEA_dom_sf"/>
</dbReference>
<evidence type="ECO:0000259" key="14">
    <source>
        <dbReference type="PROSITE" id="PS50240"/>
    </source>
</evidence>
<evidence type="ECO:0000256" key="7">
    <source>
        <dbReference type="ARBA" id="ARBA00022989"/>
    </source>
</evidence>
<keyword evidence="9" id="KW-1015">Disulfide bond</keyword>
<dbReference type="FunFam" id="2.40.10.10:FF:000003">
    <property type="entry name" value="Transmembrane serine protease 3"/>
    <property type="match status" value="1"/>
</dbReference>
<dbReference type="Pfam" id="PF00089">
    <property type="entry name" value="Trypsin"/>
    <property type="match status" value="1"/>
</dbReference>
<comment type="subcellular location">
    <subcellularLocation>
        <location evidence="1">Membrane</location>
        <topology evidence="1">Single-pass type II membrane protein</topology>
    </subcellularLocation>
</comment>
<dbReference type="InParanoid" id="F6UQD9"/>
<dbReference type="HOGENOM" id="CLU_006842_19_0_1"/>
<protein>
    <recommendedName>
        <fullName evidence="10">Transmembrane protease serine</fullName>
        <ecNumber evidence="10">3.4.21.-</ecNumber>
    </recommendedName>
</protein>
<dbReference type="SMART" id="SM00020">
    <property type="entry name" value="Tryp_SPc"/>
    <property type="match status" value="1"/>
</dbReference>
<keyword evidence="16" id="KW-1185">Reference proteome</keyword>
<keyword evidence="3 12" id="KW-0812">Transmembrane</keyword>
<evidence type="ECO:0000313" key="16">
    <source>
        <dbReference type="Proteomes" id="UP000002279"/>
    </source>
</evidence>
<dbReference type="InterPro" id="IPR018114">
    <property type="entry name" value="TRYPSIN_HIS"/>
</dbReference>
<dbReference type="Gene3D" id="3.30.70.960">
    <property type="entry name" value="SEA domain"/>
    <property type="match status" value="1"/>
</dbReference>
<dbReference type="PROSITE" id="PS00134">
    <property type="entry name" value="TRYPSIN_HIS"/>
    <property type="match status" value="1"/>
</dbReference>
<feature type="active site" description="Charge relay system" evidence="11">
    <location>
        <position position="227"/>
    </location>
</feature>
<gene>
    <name evidence="15" type="primary">TMPRSS11B</name>
</gene>
<dbReference type="InterPro" id="IPR033116">
    <property type="entry name" value="TRYPSIN_SER"/>
</dbReference>